<dbReference type="EMBL" id="SJJR01000016">
    <property type="protein sequence ID" value="TCB94451.1"/>
    <property type="molecule type" value="Genomic_DNA"/>
</dbReference>
<reference evidence="1 2" key="1">
    <citation type="submission" date="2019-02" db="EMBL/GenBank/DDBJ databases">
        <title>Jishengella sp. nov., isolated from a root of Zingiber montanum.</title>
        <authorList>
            <person name="Kuncharoen N."/>
            <person name="Kudo T."/>
            <person name="Masahiro Y."/>
            <person name="Ohkuma M."/>
            <person name="Tanasupawat S."/>
        </authorList>
    </citation>
    <scope>NUCLEOTIDE SEQUENCE [LARGE SCALE GENOMIC DNA]</scope>
    <source>
        <strain evidence="1 2">PLAI 1-1</strain>
    </source>
</reference>
<name>A0A4R0GGQ0_9ACTN</name>
<proteinExistence type="predicted"/>
<evidence type="ECO:0000313" key="1">
    <source>
        <dbReference type="EMBL" id="TCB94451.1"/>
    </source>
</evidence>
<accession>A0A4R0GGQ0</accession>
<comment type="caution">
    <text evidence="1">The sequence shown here is derived from an EMBL/GenBank/DDBJ whole genome shotgun (WGS) entry which is preliminary data.</text>
</comment>
<organism evidence="1 2">
    <name type="scientific">Micromonospora zingiberis</name>
    <dbReference type="NCBI Taxonomy" id="2053011"/>
    <lineage>
        <taxon>Bacteria</taxon>
        <taxon>Bacillati</taxon>
        <taxon>Actinomycetota</taxon>
        <taxon>Actinomycetes</taxon>
        <taxon>Micromonosporales</taxon>
        <taxon>Micromonosporaceae</taxon>
        <taxon>Micromonospora</taxon>
    </lineage>
</organism>
<dbReference type="OrthoDB" id="3394912at2"/>
<dbReference type="Proteomes" id="UP000292274">
    <property type="component" value="Unassembled WGS sequence"/>
</dbReference>
<dbReference type="AlphaFoldDB" id="A0A4R0GGQ0"/>
<protein>
    <submittedName>
        <fullName evidence="1">Uncharacterized protein</fullName>
    </submittedName>
</protein>
<gene>
    <name evidence="1" type="ORF">E0H26_21255</name>
</gene>
<keyword evidence="2" id="KW-1185">Reference proteome</keyword>
<sequence>MSLDLPADGDVAYADAVTVLATALDQLGARIHRDLHVESSHLDVSADPQLANTLTGFSAYADECLSVLDNPAVTRALAAAQADQPR</sequence>
<dbReference type="RefSeq" id="WP_131306461.1">
    <property type="nucleotide sequence ID" value="NZ_SJJR01000016.1"/>
</dbReference>
<evidence type="ECO:0000313" key="2">
    <source>
        <dbReference type="Proteomes" id="UP000292274"/>
    </source>
</evidence>